<dbReference type="EMBL" id="JABBWK010000100">
    <property type="protein sequence ID" value="KAG1893421.1"/>
    <property type="molecule type" value="Genomic_DNA"/>
</dbReference>
<dbReference type="AlphaFoldDB" id="A0AAD4DT27"/>
<keyword evidence="1" id="KW-0723">Serine/threonine-protein kinase</keyword>
<evidence type="ECO:0000256" key="2">
    <source>
        <dbReference type="ARBA" id="ARBA00022679"/>
    </source>
</evidence>
<dbReference type="Pfam" id="PF00069">
    <property type="entry name" value="Pkinase"/>
    <property type="match status" value="1"/>
</dbReference>
<feature type="domain" description="Protein kinase" evidence="6">
    <location>
        <begin position="3"/>
        <end position="258"/>
    </location>
</feature>
<dbReference type="GO" id="GO:0004713">
    <property type="term" value="F:protein tyrosine kinase activity"/>
    <property type="evidence" value="ECO:0007669"/>
    <property type="project" value="InterPro"/>
</dbReference>
<accession>A0AAD4DT27</accession>
<keyword evidence="3" id="KW-0547">Nucleotide-binding</keyword>
<dbReference type="InterPro" id="IPR011009">
    <property type="entry name" value="Kinase-like_dom_sf"/>
</dbReference>
<dbReference type="InterPro" id="IPR008266">
    <property type="entry name" value="Tyr_kinase_AS"/>
</dbReference>
<dbReference type="RefSeq" id="XP_041218997.1">
    <property type="nucleotide sequence ID" value="XM_041375962.1"/>
</dbReference>
<comment type="caution">
    <text evidence="7">The sequence shown here is derived from an EMBL/GenBank/DDBJ whole genome shotgun (WGS) entry which is preliminary data.</text>
</comment>
<keyword evidence="8" id="KW-1185">Reference proteome</keyword>
<evidence type="ECO:0000256" key="4">
    <source>
        <dbReference type="ARBA" id="ARBA00022777"/>
    </source>
</evidence>
<dbReference type="InterPro" id="IPR020635">
    <property type="entry name" value="Tyr_kinase_cat_dom"/>
</dbReference>
<protein>
    <submittedName>
        <fullName evidence="7">Kinase-like domain-containing protein</fullName>
    </submittedName>
</protein>
<dbReference type="SMART" id="SM00219">
    <property type="entry name" value="TyrKc"/>
    <property type="match status" value="1"/>
</dbReference>
<evidence type="ECO:0000313" key="7">
    <source>
        <dbReference type="EMBL" id="KAG1893421.1"/>
    </source>
</evidence>
<evidence type="ECO:0000259" key="6">
    <source>
        <dbReference type="PROSITE" id="PS50011"/>
    </source>
</evidence>
<gene>
    <name evidence="7" type="ORF">F5891DRAFT_963057</name>
</gene>
<keyword evidence="2" id="KW-0808">Transferase</keyword>
<name>A0AAD4DT27_9AGAM</name>
<dbReference type="PANTHER" id="PTHR24351">
    <property type="entry name" value="RIBOSOMAL PROTEIN S6 KINASE"/>
    <property type="match status" value="1"/>
</dbReference>
<evidence type="ECO:0000313" key="8">
    <source>
        <dbReference type="Proteomes" id="UP001195769"/>
    </source>
</evidence>
<evidence type="ECO:0000256" key="1">
    <source>
        <dbReference type="ARBA" id="ARBA00022527"/>
    </source>
</evidence>
<dbReference type="GO" id="GO:0004674">
    <property type="term" value="F:protein serine/threonine kinase activity"/>
    <property type="evidence" value="ECO:0007669"/>
    <property type="project" value="UniProtKB-KW"/>
</dbReference>
<sequence>MQFRLLYTLFKDSISSTHLCRKHDDLKFYAIQILNKERLQIRSPHDHIQLQMKICEEICELRSSFLSPFIWIHEDGLEIHSIVEFYPNGSLQDLLDCNTSLNESHALHIACEVVGALDTLHTAGIIHRDLAPCNIMFDTSGHVVVTGFGQACRPDSAASFPLPDTGLYCAPELILGWAHDFSVDCWSFGLLIYMMLFGSHPYVADNAAILQTKVLRCPLMVPQTVSVSWAVQHLSVKCLERNAALRLDIKQIRAHSYFCTV</sequence>
<proteinExistence type="predicted"/>
<dbReference type="GO" id="GO:0005524">
    <property type="term" value="F:ATP binding"/>
    <property type="evidence" value="ECO:0007669"/>
    <property type="project" value="UniProtKB-KW"/>
</dbReference>
<dbReference type="SUPFAM" id="SSF56112">
    <property type="entry name" value="Protein kinase-like (PK-like)"/>
    <property type="match status" value="1"/>
</dbReference>
<dbReference type="PROSITE" id="PS50011">
    <property type="entry name" value="PROTEIN_KINASE_DOM"/>
    <property type="match status" value="1"/>
</dbReference>
<keyword evidence="4 7" id="KW-0418">Kinase</keyword>
<organism evidence="7 8">
    <name type="scientific">Suillus fuscotomentosus</name>
    <dbReference type="NCBI Taxonomy" id="1912939"/>
    <lineage>
        <taxon>Eukaryota</taxon>
        <taxon>Fungi</taxon>
        <taxon>Dikarya</taxon>
        <taxon>Basidiomycota</taxon>
        <taxon>Agaricomycotina</taxon>
        <taxon>Agaricomycetes</taxon>
        <taxon>Agaricomycetidae</taxon>
        <taxon>Boletales</taxon>
        <taxon>Suillineae</taxon>
        <taxon>Suillaceae</taxon>
        <taxon>Suillus</taxon>
    </lineage>
</organism>
<dbReference type="GeneID" id="64670260"/>
<evidence type="ECO:0000256" key="3">
    <source>
        <dbReference type="ARBA" id="ARBA00022741"/>
    </source>
</evidence>
<keyword evidence="5" id="KW-0067">ATP-binding</keyword>
<evidence type="ECO:0000256" key="5">
    <source>
        <dbReference type="ARBA" id="ARBA00022840"/>
    </source>
</evidence>
<dbReference type="PROSITE" id="PS00109">
    <property type="entry name" value="PROTEIN_KINASE_TYR"/>
    <property type="match status" value="1"/>
</dbReference>
<dbReference type="Gene3D" id="1.10.510.10">
    <property type="entry name" value="Transferase(Phosphotransferase) domain 1"/>
    <property type="match status" value="1"/>
</dbReference>
<dbReference type="Proteomes" id="UP001195769">
    <property type="component" value="Unassembled WGS sequence"/>
</dbReference>
<dbReference type="InterPro" id="IPR000719">
    <property type="entry name" value="Prot_kinase_dom"/>
</dbReference>
<reference evidence="7" key="1">
    <citation type="journal article" date="2020" name="New Phytol.">
        <title>Comparative genomics reveals dynamic genome evolution in host specialist ectomycorrhizal fungi.</title>
        <authorList>
            <person name="Lofgren L.A."/>
            <person name="Nguyen N.H."/>
            <person name="Vilgalys R."/>
            <person name="Ruytinx J."/>
            <person name="Liao H.L."/>
            <person name="Branco S."/>
            <person name="Kuo A."/>
            <person name="LaButti K."/>
            <person name="Lipzen A."/>
            <person name="Andreopoulos W."/>
            <person name="Pangilinan J."/>
            <person name="Riley R."/>
            <person name="Hundley H."/>
            <person name="Na H."/>
            <person name="Barry K."/>
            <person name="Grigoriev I.V."/>
            <person name="Stajich J.E."/>
            <person name="Kennedy P.G."/>
        </authorList>
    </citation>
    <scope>NUCLEOTIDE SEQUENCE</scope>
    <source>
        <strain evidence="7">FC203</strain>
    </source>
</reference>